<feature type="compositionally biased region" description="Basic and acidic residues" evidence="6">
    <location>
        <begin position="477"/>
        <end position="489"/>
    </location>
</feature>
<feature type="transmembrane region" description="Helical" evidence="7">
    <location>
        <begin position="42"/>
        <end position="63"/>
    </location>
</feature>
<dbReference type="AlphaFoldDB" id="A0A9P1DNG2"/>
<keyword evidence="11" id="KW-1185">Reference proteome</keyword>
<evidence type="ECO:0000256" key="1">
    <source>
        <dbReference type="ARBA" id="ARBA00004651"/>
    </source>
</evidence>
<protein>
    <recommendedName>
        <fullName evidence="8">Major facilitator superfamily (MFS) profile domain-containing protein</fullName>
    </recommendedName>
</protein>
<feature type="region of interest" description="Disordered" evidence="6">
    <location>
        <begin position="477"/>
        <end position="649"/>
    </location>
</feature>
<dbReference type="GO" id="GO:0022857">
    <property type="term" value="F:transmembrane transporter activity"/>
    <property type="evidence" value="ECO:0007669"/>
    <property type="project" value="InterPro"/>
</dbReference>
<sequence>MVADAHHVVVSIGRLVIFGVCYIENGYVPIAPFLVSKTEVGLLLSAQAFAGCAALIPAGLAIDRLGPKPVLLWAAQVALLGLVLGALSATFPAQLLARLVLGAALAANFNASMALIMEHYQEPQRSAFLGSALGLGMLGNVVGPPLVGIIFDLAQTHGVPMPYFWALVHPILLLLMILWLLRFVPEQVVESEPLLKPDPESPSSPSQRGLVRKAFAVYLAAGAPAVMLATELVCTFGCASAFLTAGATELHREGFSSSVIGLASVPAAIGQSLASQLAGRCSGQAQQRATVLVGTPLVYTTTVFLVVFLCSAAKLQWSETPPMIIVLMLVMGSVANGMVDAPSMSLMAQLASRQQLGYGQAVTSSEMAVTLGLAVGPMVATVVMHHGSYGLLCLLASAVPEVPDAKRRCFGRENCEPNRRKDLSAEQKATVERNRQLALARRCERQTPTISPGELAQTAQAAQAEQIRRNREAALQRKRQREAAVKMEQDVPSGSLGVEKKDEDLRPQSVAVEDVCERKAVETPPVHGKDKDDEDNLPKSAEANHNEDSEDIAPMAEEGQVKPEEEEEEDQDDSDEEFSDLEDEFSSGSSQSSSYSVSSSDSESVSTGTSQGEVGEALQDVEELEVEEGEEEKEEKEEKEEEEEEAEPVDWTLRRLARPRREPSCCTQRWAPVELQALSSGETIAPKPRELRSAKQSLVAKLLCRWWYVLPDWPPPDFDYVAALAERGYREVPVSDFETAEEMDGNLRKAFALPNGYKGLYRDEQGAVIDVRPVEGRPSYDQLMCRSNAELHKLLLLAYGRQLEVLESEGNGGEAEKALQQQLRTELSQAKNSLFKFGSKAG</sequence>
<organism evidence="9">
    <name type="scientific">Cladocopium goreaui</name>
    <dbReference type="NCBI Taxonomy" id="2562237"/>
    <lineage>
        <taxon>Eukaryota</taxon>
        <taxon>Sar</taxon>
        <taxon>Alveolata</taxon>
        <taxon>Dinophyceae</taxon>
        <taxon>Suessiales</taxon>
        <taxon>Symbiodiniaceae</taxon>
        <taxon>Cladocopium</taxon>
    </lineage>
</organism>
<feature type="domain" description="Major facilitator superfamily (MFS) profile" evidence="8">
    <location>
        <begin position="1"/>
        <end position="415"/>
    </location>
</feature>
<dbReference type="EMBL" id="CAMXCT010005824">
    <property type="protein sequence ID" value="CAI4013356.1"/>
    <property type="molecule type" value="Genomic_DNA"/>
</dbReference>
<keyword evidence="4 7" id="KW-1133">Transmembrane helix</keyword>
<evidence type="ECO:0000313" key="11">
    <source>
        <dbReference type="Proteomes" id="UP001152797"/>
    </source>
</evidence>
<dbReference type="Gene3D" id="1.20.1250.20">
    <property type="entry name" value="MFS general substrate transporter like domains"/>
    <property type="match status" value="1"/>
</dbReference>
<dbReference type="SUPFAM" id="SSF103473">
    <property type="entry name" value="MFS general substrate transporter"/>
    <property type="match status" value="1"/>
</dbReference>
<dbReference type="EMBL" id="CAMXCT030005824">
    <property type="protein sequence ID" value="CAL4800668.1"/>
    <property type="molecule type" value="Genomic_DNA"/>
</dbReference>
<dbReference type="EMBL" id="CAMXCT020005824">
    <property type="protein sequence ID" value="CAL1166731.1"/>
    <property type="molecule type" value="Genomic_DNA"/>
</dbReference>
<feature type="transmembrane region" description="Helical" evidence="7">
    <location>
        <begin position="289"/>
        <end position="309"/>
    </location>
</feature>
<dbReference type="InterPro" id="IPR036259">
    <property type="entry name" value="MFS_trans_sf"/>
</dbReference>
<keyword evidence="3 7" id="KW-0812">Transmembrane</keyword>
<evidence type="ECO:0000256" key="7">
    <source>
        <dbReference type="SAM" id="Phobius"/>
    </source>
</evidence>
<evidence type="ECO:0000256" key="6">
    <source>
        <dbReference type="SAM" id="MobiDB-lite"/>
    </source>
</evidence>
<feature type="compositionally biased region" description="Low complexity" evidence="6">
    <location>
        <begin position="586"/>
        <end position="611"/>
    </location>
</feature>
<evidence type="ECO:0000259" key="8">
    <source>
        <dbReference type="PROSITE" id="PS50850"/>
    </source>
</evidence>
<evidence type="ECO:0000256" key="2">
    <source>
        <dbReference type="ARBA" id="ARBA00022475"/>
    </source>
</evidence>
<feature type="compositionally biased region" description="Acidic residues" evidence="6">
    <location>
        <begin position="619"/>
        <end position="648"/>
    </location>
</feature>
<proteinExistence type="predicted"/>
<dbReference type="PROSITE" id="PS50850">
    <property type="entry name" value="MFS"/>
    <property type="match status" value="1"/>
</dbReference>
<dbReference type="Pfam" id="PF07690">
    <property type="entry name" value="MFS_1"/>
    <property type="match status" value="1"/>
</dbReference>
<evidence type="ECO:0000313" key="9">
    <source>
        <dbReference type="EMBL" id="CAI4013356.1"/>
    </source>
</evidence>
<reference evidence="9" key="1">
    <citation type="submission" date="2022-10" db="EMBL/GenBank/DDBJ databases">
        <authorList>
            <person name="Chen Y."/>
            <person name="Dougan E. K."/>
            <person name="Chan C."/>
            <person name="Rhodes N."/>
            <person name="Thang M."/>
        </authorList>
    </citation>
    <scope>NUCLEOTIDE SEQUENCE</scope>
</reference>
<evidence type="ECO:0000256" key="3">
    <source>
        <dbReference type="ARBA" id="ARBA00022692"/>
    </source>
</evidence>
<evidence type="ECO:0000256" key="4">
    <source>
        <dbReference type="ARBA" id="ARBA00022989"/>
    </source>
</evidence>
<dbReference type="InterPro" id="IPR011701">
    <property type="entry name" value="MFS"/>
</dbReference>
<dbReference type="GO" id="GO:0005886">
    <property type="term" value="C:plasma membrane"/>
    <property type="evidence" value="ECO:0007669"/>
    <property type="project" value="UniProtKB-SubCell"/>
</dbReference>
<name>A0A9P1DNG2_9DINO</name>
<dbReference type="Proteomes" id="UP001152797">
    <property type="component" value="Unassembled WGS sequence"/>
</dbReference>
<dbReference type="InterPro" id="IPR020846">
    <property type="entry name" value="MFS_dom"/>
</dbReference>
<dbReference type="OrthoDB" id="440553at2759"/>
<comment type="subcellular location">
    <subcellularLocation>
        <location evidence="1">Cell membrane</location>
        <topology evidence="1">Multi-pass membrane protein</topology>
    </subcellularLocation>
</comment>
<dbReference type="PANTHER" id="PTHR43124:SF3">
    <property type="entry name" value="CHLORAMPHENICOL EFFLUX PUMP RV0191"/>
    <property type="match status" value="1"/>
</dbReference>
<feature type="compositionally biased region" description="Acidic residues" evidence="6">
    <location>
        <begin position="564"/>
        <end position="585"/>
    </location>
</feature>
<feature type="compositionally biased region" description="Basic and acidic residues" evidence="6">
    <location>
        <begin position="515"/>
        <end position="531"/>
    </location>
</feature>
<accession>A0A9P1DNG2</accession>
<keyword evidence="2" id="KW-1003">Cell membrane</keyword>
<reference evidence="10" key="2">
    <citation type="submission" date="2024-04" db="EMBL/GenBank/DDBJ databases">
        <authorList>
            <person name="Chen Y."/>
            <person name="Shah S."/>
            <person name="Dougan E. K."/>
            <person name="Thang M."/>
            <person name="Chan C."/>
        </authorList>
    </citation>
    <scope>NUCLEOTIDE SEQUENCE [LARGE SCALE GENOMIC DNA]</scope>
</reference>
<gene>
    <name evidence="9" type="ORF">C1SCF055_LOCUS38339</name>
</gene>
<dbReference type="PANTHER" id="PTHR43124">
    <property type="entry name" value="PURINE EFFLUX PUMP PBUE"/>
    <property type="match status" value="1"/>
</dbReference>
<evidence type="ECO:0000256" key="5">
    <source>
        <dbReference type="ARBA" id="ARBA00023136"/>
    </source>
</evidence>
<keyword evidence="5 7" id="KW-0472">Membrane</keyword>
<dbReference type="InterPro" id="IPR050189">
    <property type="entry name" value="MFS_Efflux_Transporters"/>
</dbReference>
<feature type="transmembrane region" description="Helical" evidence="7">
    <location>
        <begin position="70"/>
        <end position="89"/>
    </location>
</feature>
<feature type="transmembrane region" description="Helical" evidence="7">
    <location>
        <begin position="128"/>
        <end position="151"/>
    </location>
</feature>
<comment type="caution">
    <text evidence="9">The sequence shown here is derived from an EMBL/GenBank/DDBJ whole genome shotgun (WGS) entry which is preliminary data.</text>
</comment>
<feature type="transmembrane region" description="Helical" evidence="7">
    <location>
        <begin position="163"/>
        <end position="181"/>
    </location>
</feature>
<feature type="transmembrane region" description="Helical" evidence="7">
    <location>
        <begin position="321"/>
        <end position="339"/>
    </location>
</feature>
<feature type="transmembrane region" description="Helical" evidence="7">
    <location>
        <begin position="95"/>
        <end position="116"/>
    </location>
</feature>
<evidence type="ECO:0000313" key="10">
    <source>
        <dbReference type="EMBL" id="CAL1166731.1"/>
    </source>
</evidence>